<evidence type="ECO:0000256" key="1">
    <source>
        <dbReference type="SAM" id="SignalP"/>
    </source>
</evidence>
<dbReference type="SUPFAM" id="SSF48208">
    <property type="entry name" value="Six-hairpin glycosidases"/>
    <property type="match status" value="1"/>
</dbReference>
<dbReference type="Gene3D" id="1.50.10.10">
    <property type="match status" value="1"/>
</dbReference>
<dbReference type="EMBL" id="JAHESF010000008">
    <property type="protein sequence ID" value="MBT1697289.1"/>
    <property type="molecule type" value="Genomic_DNA"/>
</dbReference>
<dbReference type="RefSeq" id="WP_254163159.1">
    <property type="nucleotide sequence ID" value="NZ_JAHESF010000008.1"/>
</dbReference>
<dbReference type="PANTHER" id="PTHR34987">
    <property type="entry name" value="C, PUTATIVE (AFU_ORTHOLOGUE AFUA_3G02880)-RELATED"/>
    <property type="match status" value="1"/>
</dbReference>
<gene>
    <name evidence="2" type="ORF">KK083_10405</name>
</gene>
<dbReference type="InterPro" id="IPR012341">
    <property type="entry name" value="6hp_glycosidase-like_sf"/>
</dbReference>
<keyword evidence="1" id="KW-0732">Signal</keyword>
<dbReference type="Proteomes" id="UP001319200">
    <property type="component" value="Unassembled WGS sequence"/>
</dbReference>
<keyword evidence="3" id="KW-1185">Reference proteome</keyword>
<dbReference type="AlphaFoldDB" id="A0AAP2DNH1"/>
<proteinExistence type="predicted"/>
<sequence length="667" mass="75071">MTSFKTRFLFMIILLVGGVARAQQADSLTRWQMNADGSITWNIDKRLPHSDHIEMSGEKISTVLRYGVTASGAFTLERTLVWPMLRSAPNKTRNHLSRIVDWDIIKTIHVNDKPMTDEKVKEINLNGTMTVKSTLKPGLECTRTFFPSHTLPAFLETYALKNTSNKLMYVEIPEYQNTYYTDSAKGIYGKYTVVIKSQGGGSFRLDTGKTVSFSALLYAFKQGEDFSAIDIENERKTRLGHVQQWWNNLVLETPDPMLNRAFAFAKLRASESIYRTKGGLMHGPGGTAYYAAIWANDQAEYIGPFFPFLGYATGNEASLNAYMHFARFMNADYKPIPSSIIAEGDGIWHGAKDRGDGAMIAYGAGRFALAMGDKKIAEQLWPLIEWTLEYCRRKINSKGVVASDSDELENRFPAGDANLCTSSLYYDALRSAVYLGKELGKPRTQLDTYNSQAEKMKAAIEKHFGATVEGFPTYRYYEGNDVLRAWICMPLTVDIFDRKAGTIRALFSPRLWTADGLATQAGDKTFWDRATLYALRGVFAADEKEKALKFLQYYSNRRLLGPHVPYPVEAYPEGGQRHLSAESGLYCRIYTEGLFGMRPTGLRSFRITPHLPVEWSTMALNKVHAFGKNFDVKVTREKAKIRISVTAEGRSVYNKIVGEGETAEVKL</sequence>
<dbReference type="GO" id="GO:0005975">
    <property type="term" value="P:carbohydrate metabolic process"/>
    <property type="evidence" value="ECO:0007669"/>
    <property type="project" value="InterPro"/>
</dbReference>
<protein>
    <recommendedName>
        <fullName evidence="4">Six-hairpin glycosidase-like protein</fullName>
    </recommendedName>
</protein>
<dbReference type="PANTHER" id="PTHR34987:SF6">
    <property type="entry name" value="ALPHA-L-RHAMNOSIDASE SIX-HAIRPIN GLYCOSIDASE DOMAIN-CONTAINING PROTEIN"/>
    <property type="match status" value="1"/>
</dbReference>
<reference evidence="2 3" key="1">
    <citation type="submission" date="2021-05" db="EMBL/GenBank/DDBJ databases">
        <title>A Polyphasic approach of four new species of the genus Ohtaekwangia: Ohtaekwangia histidinii sp. nov., Ohtaekwangia cretensis sp. nov., Ohtaekwangia indiensis sp. nov., Ohtaekwangia reichenbachii sp. nov. from diverse environment.</title>
        <authorList>
            <person name="Octaviana S."/>
        </authorList>
    </citation>
    <scope>NUCLEOTIDE SEQUENCE [LARGE SCALE GENOMIC DNA]</scope>
    <source>
        <strain evidence="2 3">PWU4</strain>
    </source>
</reference>
<dbReference type="InterPro" id="IPR008928">
    <property type="entry name" value="6-hairpin_glycosidase_sf"/>
</dbReference>
<feature type="chain" id="PRO_5042914847" description="Six-hairpin glycosidase-like protein" evidence="1">
    <location>
        <begin position="23"/>
        <end position="667"/>
    </location>
</feature>
<feature type="signal peptide" evidence="1">
    <location>
        <begin position="1"/>
        <end position="22"/>
    </location>
</feature>
<evidence type="ECO:0000313" key="2">
    <source>
        <dbReference type="EMBL" id="MBT1697289.1"/>
    </source>
</evidence>
<comment type="caution">
    <text evidence="2">The sequence shown here is derived from an EMBL/GenBank/DDBJ whole genome shotgun (WGS) entry which is preliminary data.</text>
</comment>
<name>A0AAP2DNH1_9BACT</name>
<accession>A0AAP2DNH1</accession>
<organism evidence="2 3">
    <name type="scientific">Chryseosolibacter histidini</name>
    <dbReference type="NCBI Taxonomy" id="2782349"/>
    <lineage>
        <taxon>Bacteria</taxon>
        <taxon>Pseudomonadati</taxon>
        <taxon>Bacteroidota</taxon>
        <taxon>Cytophagia</taxon>
        <taxon>Cytophagales</taxon>
        <taxon>Chryseotaleaceae</taxon>
        <taxon>Chryseosolibacter</taxon>
    </lineage>
</organism>
<evidence type="ECO:0008006" key="4">
    <source>
        <dbReference type="Google" id="ProtNLM"/>
    </source>
</evidence>
<evidence type="ECO:0000313" key="3">
    <source>
        <dbReference type="Proteomes" id="UP001319200"/>
    </source>
</evidence>